<organism evidence="1 2">
    <name type="scientific">Ancylostoma duodenale</name>
    <dbReference type="NCBI Taxonomy" id="51022"/>
    <lineage>
        <taxon>Eukaryota</taxon>
        <taxon>Metazoa</taxon>
        <taxon>Ecdysozoa</taxon>
        <taxon>Nematoda</taxon>
        <taxon>Chromadorea</taxon>
        <taxon>Rhabditida</taxon>
        <taxon>Rhabditina</taxon>
        <taxon>Rhabditomorpha</taxon>
        <taxon>Strongyloidea</taxon>
        <taxon>Ancylostomatidae</taxon>
        <taxon>Ancylostomatinae</taxon>
        <taxon>Ancylostoma</taxon>
    </lineage>
</organism>
<accession>A0A0C2DYR3</accession>
<protein>
    <submittedName>
        <fullName evidence="1">Uncharacterized protein</fullName>
    </submittedName>
</protein>
<name>A0A0C2DYR3_9BILA</name>
<dbReference type="AlphaFoldDB" id="A0A0C2DYR3"/>
<dbReference type="Proteomes" id="UP000054047">
    <property type="component" value="Unassembled WGS sequence"/>
</dbReference>
<sequence length="116" mass="13506">MRKYDAELGERCGWIFENLVESSCDVDELRTLASSEEQKRVRVLSREDLLSIQLVLDNALVSIHAPECWKHVIRCSEFVWELEKFIYGALCYEKPSRFSFGKKKQPEAPPPNEEVD</sequence>
<proteinExistence type="predicted"/>
<gene>
    <name evidence="1" type="ORF">ANCDUO_01494</name>
</gene>
<evidence type="ECO:0000313" key="1">
    <source>
        <dbReference type="EMBL" id="KIH68167.1"/>
    </source>
</evidence>
<dbReference type="EMBL" id="KN726450">
    <property type="protein sequence ID" value="KIH68167.1"/>
    <property type="molecule type" value="Genomic_DNA"/>
</dbReference>
<dbReference type="OrthoDB" id="10002886at2759"/>
<reference evidence="1 2" key="1">
    <citation type="submission" date="2013-12" db="EMBL/GenBank/DDBJ databases">
        <title>Draft genome of the parsitic nematode Ancylostoma duodenale.</title>
        <authorList>
            <person name="Mitreva M."/>
        </authorList>
    </citation>
    <scope>NUCLEOTIDE SEQUENCE [LARGE SCALE GENOMIC DNA]</scope>
    <source>
        <strain evidence="1 2">Zhejiang</strain>
    </source>
</reference>
<evidence type="ECO:0000313" key="2">
    <source>
        <dbReference type="Proteomes" id="UP000054047"/>
    </source>
</evidence>
<keyword evidence="2" id="KW-1185">Reference proteome</keyword>